<accession>A0A650GC89</accession>
<organism evidence="2">
    <name type="scientific">Raphanus sativus</name>
    <name type="common">Radish</name>
    <name type="synonym">Raphanus raphanistrum var. sativus</name>
    <dbReference type="NCBI Taxonomy" id="3726"/>
    <lineage>
        <taxon>Eukaryota</taxon>
        <taxon>Viridiplantae</taxon>
        <taxon>Streptophyta</taxon>
        <taxon>Embryophyta</taxon>
        <taxon>Tracheophyta</taxon>
        <taxon>Spermatophyta</taxon>
        <taxon>Magnoliopsida</taxon>
        <taxon>eudicotyledons</taxon>
        <taxon>Gunneridae</taxon>
        <taxon>Pentapetalae</taxon>
        <taxon>rosids</taxon>
        <taxon>malvids</taxon>
        <taxon>Brassicales</taxon>
        <taxon>Brassicaceae</taxon>
        <taxon>Brassiceae</taxon>
        <taxon>Raphanus</taxon>
    </lineage>
</organism>
<gene>
    <name evidence="2" type="primary">orf77b</name>
</gene>
<protein>
    <submittedName>
        <fullName evidence="2">Uncharacterized protein</fullName>
    </submittedName>
</protein>
<dbReference type="EMBL" id="MN056360">
    <property type="protein sequence ID" value="QGW48473.1"/>
    <property type="molecule type" value="Genomic_DNA"/>
</dbReference>
<reference evidence="2" key="1">
    <citation type="submission" date="2019-06" db="EMBL/GenBank/DDBJ databases">
        <title>Complete mitochondrial genome sequencing of NWB CMS and Normal type.</title>
        <authorList>
            <person name="Zhang L."/>
            <person name="Wang Q."/>
            <person name="Wang Y."/>
        </authorList>
    </citation>
    <scope>NUCLEOTIDE SEQUENCE</scope>
    <source>
        <strain evidence="1">YB-A</strain>
        <strain evidence="2">YB-B</strain>
    </source>
</reference>
<keyword evidence="2" id="KW-0496">Mitochondrion</keyword>
<evidence type="ECO:0000313" key="2">
    <source>
        <dbReference type="EMBL" id="QGW48591.1"/>
    </source>
</evidence>
<dbReference type="EMBL" id="MN056359">
    <property type="protein sequence ID" value="QGW48591.1"/>
    <property type="molecule type" value="Genomic_DNA"/>
</dbReference>
<proteinExistence type="predicted"/>
<dbReference type="AlphaFoldDB" id="A0A650GC89"/>
<name>A0A650GC89_RAPSA</name>
<geneLocation type="mitochondrion" evidence="2"/>
<evidence type="ECO:0000313" key="1">
    <source>
        <dbReference type="EMBL" id="QGW48473.1"/>
    </source>
</evidence>
<sequence>MICLYLPKVLPVQWLVYSPFWISSNRCRVLPSTYKRQASCIPAEDLELIETQTGLKPAKLPVRYLGIPFDFQEAVNE</sequence>